<accession>A0A6L5G648</accession>
<keyword evidence="2" id="KW-0378">Hydrolase</keyword>
<organism evidence="2 3">
    <name type="scientific">Glycomyces albidus</name>
    <dbReference type="NCBI Taxonomy" id="2656774"/>
    <lineage>
        <taxon>Bacteria</taxon>
        <taxon>Bacillati</taxon>
        <taxon>Actinomycetota</taxon>
        <taxon>Actinomycetes</taxon>
        <taxon>Glycomycetales</taxon>
        <taxon>Glycomycetaceae</taxon>
        <taxon>Glycomyces</taxon>
    </lineage>
</organism>
<dbReference type="InterPro" id="IPR011335">
    <property type="entry name" value="Restrct_endonuc-II-like"/>
</dbReference>
<dbReference type="Gene3D" id="3.90.1570.10">
    <property type="entry name" value="tt1808, chain A"/>
    <property type="match status" value="1"/>
</dbReference>
<gene>
    <name evidence="2" type="ORF">GFD30_05875</name>
</gene>
<protein>
    <submittedName>
        <fullName evidence="2">Uma2 family endonuclease</fullName>
    </submittedName>
</protein>
<dbReference type="EMBL" id="WIAO01000005">
    <property type="protein sequence ID" value="MQM25106.1"/>
    <property type="molecule type" value="Genomic_DNA"/>
</dbReference>
<evidence type="ECO:0000313" key="2">
    <source>
        <dbReference type="EMBL" id="MQM25106.1"/>
    </source>
</evidence>
<feature type="domain" description="Putative restriction endonuclease" evidence="1">
    <location>
        <begin position="33"/>
        <end position="191"/>
    </location>
</feature>
<dbReference type="PANTHER" id="PTHR35400">
    <property type="entry name" value="SLR1083 PROTEIN"/>
    <property type="match status" value="1"/>
</dbReference>
<dbReference type="PANTHER" id="PTHR35400:SF3">
    <property type="entry name" value="SLL1072 PROTEIN"/>
    <property type="match status" value="1"/>
</dbReference>
<dbReference type="CDD" id="cd06260">
    <property type="entry name" value="DUF820-like"/>
    <property type="match status" value="1"/>
</dbReference>
<dbReference type="SUPFAM" id="SSF52980">
    <property type="entry name" value="Restriction endonuclease-like"/>
    <property type="match status" value="1"/>
</dbReference>
<sequence>MVMALARETNHAVDYDGPEREFRAQLAIADDIDAPGHNVEVFGGNIVMSPFSRWSYAKPMHSLVRQLEANAPDGYNALDAPFKFIFPASHAAIGPDVYVVDLDAAENDTPFAPCESLALVGELTSTSTRGNDLTVKLDIYGRSVPVYLLFDMKKRELTVYSEPSERGYRTHTTVQFGKPVQIPAPFDFELDTTAFTD</sequence>
<evidence type="ECO:0000313" key="3">
    <source>
        <dbReference type="Proteomes" id="UP000477750"/>
    </source>
</evidence>
<proteinExistence type="predicted"/>
<dbReference type="Pfam" id="PF05685">
    <property type="entry name" value="Uma2"/>
    <property type="match status" value="1"/>
</dbReference>
<dbReference type="InterPro" id="IPR008538">
    <property type="entry name" value="Uma2"/>
</dbReference>
<evidence type="ECO:0000259" key="1">
    <source>
        <dbReference type="Pfam" id="PF05685"/>
    </source>
</evidence>
<dbReference type="Proteomes" id="UP000477750">
    <property type="component" value="Unassembled WGS sequence"/>
</dbReference>
<keyword evidence="3" id="KW-1185">Reference proteome</keyword>
<dbReference type="RefSeq" id="WP_153024288.1">
    <property type="nucleotide sequence ID" value="NZ_WIAO01000005.1"/>
</dbReference>
<comment type="caution">
    <text evidence="2">The sequence shown here is derived from an EMBL/GenBank/DDBJ whole genome shotgun (WGS) entry which is preliminary data.</text>
</comment>
<keyword evidence="2" id="KW-0540">Nuclease</keyword>
<dbReference type="AlphaFoldDB" id="A0A6L5G648"/>
<name>A0A6L5G648_9ACTN</name>
<dbReference type="GO" id="GO:0004519">
    <property type="term" value="F:endonuclease activity"/>
    <property type="evidence" value="ECO:0007669"/>
    <property type="project" value="UniProtKB-KW"/>
</dbReference>
<keyword evidence="2" id="KW-0255">Endonuclease</keyword>
<reference evidence="2 3" key="1">
    <citation type="submission" date="2019-10" db="EMBL/GenBank/DDBJ databases">
        <title>Glycomyces albidus sp. nov., a novel actinomycete isolated from rhizosphere soil of wheat (Triticum aestivum L.).</title>
        <authorList>
            <person name="Qian L."/>
        </authorList>
    </citation>
    <scope>NUCLEOTIDE SEQUENCE [LARGE SCALE GENOMIC DNA]</scope>
    <source>
        <strain evidence="2 3">NEAU-7082</strain>
    </source>
</reference>
<dbReference type="InterPro" id="IPR012296">
    <property type="entry name" value="Nuclease_put_TT1808"/>
</dbReference>